<organism evidence="2 3">
    <name type="scientific">Cannabis sativa</name>
    <name type="common">Hemp</name>
    <name type="synonym">Marijuana</name>
    <dbReference type="NCBI Taxonomy" id="3483"/>
    <lineage>
        <taxon>Eukaryota</taxon>
        <taxon>Viridiplantae</taxon>
        <taxon>Streptophyta</taxon>
        <taxon>Embryophyta</taxon>
        <taxon>Tracheophyta</taxon>
        <taxon>Spermatophyta</taxon>
        <taxon>Magnoliopsida</taxon>
        <taxon>eudicotyledons</taxon>
        <taxon>Gunneridae</taxon>
        <taxon>Pentapetalae</taxon>
        <taxon>rosids</taxon>
        <taxon>fabids</taxon>
        <taxon>Rosales</taxon>
        <taxon>Cannabaceae</taxon>
        <taxon>Cannabis</taxon>
    </lineage>
</organism>
<sequence length="109" mass="12952">MVRNSIISKALEENTGNETTPPTVPNLQLQSLMGEMRRMMREECEQIHAKLDRVEEGTHWRQQRNRRLYYNMTKQKDANKPKGRGRTKKNDINNLKAQGRKTKLEWNEK</sequence>
<name>A0A7J6I4A8_CANSA</name>
<feature type="region of interest" description="Disordered" evidence="1">
    <location>
        <begin position="1"/>
        <end position="26"/>
    </location>
</feature>
<accession>A0A7J6I4A8</accession>
<evidence type="ECO:0000313" key="2">
    <source>
        <dbReference type="EMBL" id="KAF4402363.1"/>
    </source>
</evidence>
<gene>
    <name evidence="2" type="ORF">G4B88_003284</name>
</gene>
<evidence type="ECO:0000313" key="3">
    <source>
        <dbReference type="Proteomes" id="UP000583929"/>
    </source>
</evidence>
<dbReference type="AlphaFoldDB" id="A0A7J6I4A8"/>
<dbReference type="Proteomes" id="UP000583929">
    <property type="component" value="Unassembled WGS sequence"/>
</dbReference>
<reference evidence="2 3" key="1">
    <citation type="journal article" date="2020" name="bioRxiv">
        <title>Sequence and annotation of 42 cannabis genomes reveals extensive copy number variation in cannabinoid synthesis and pathogen resistance genes.</title>
        <authorList>
            <person name="Mckernan K.J."/>
            <person name="Helbert Y."/>
            <person name="Kane L.T."/>
            <person name="Ebling H."/>
            <person name="Zhang L."/>
            <person name="Liu B."/>
            <person name="Eaton Z."/>
            <person name="Mclaughlin S."/>
            <person name="Kingan S."/>
            <person name="Baybayan P."/>
            <person name="Concepcion G."/>
            <person name="Jordan M."/>
            <person name="Riva A."/>
            <person name="Barbazuk W."/>
            <person name="Harkins T."/>
        </authorList>
    </citation>
    <scope>NUCLEOTIDE SEQUENCE [LARGE SCALE GENOMIC DNA]</scope>
    <source>
        <strain evidence="3">cv. Jamaican Lion 4</strain>
        <tissue evidence="2">Leaf</tissue>
    </source>
</reference>
<proteinExistence type="predicted"/>
<comment type="caution">
    <text evidence="2">The sequence shown here is derived from an EMBL/GenBank/DDBJ whole genome shotgun (WGS) entry which is preliminary data.</text>
</comment>
<keyword evidence="3" id="KW-1185">Reference proteome</keyword>
<protein>
    <submittedName>
        <fullName evidence="2">Uncharacterized protein</fullName>
    </submittedName>
</protein>
<feature type="region of interest" description="Disordered" evidence="1">
    <location>
        <begin position="69"/>
        <end position="109"/>
    </location>
</feature>
<evidence type="ECO:0000256" key="1">
    <source>
        <dbReference type="SAM" id="MobiDB-lite"/>
    </source>
</evidence>
<dbReference type="EMBL" id="JAATIQ010000008">
    <property type="protein sequence ID" value="KAF4402363.1"/>
    <property type="molecule type" value="Genomic_DNA"/>
</dbReference>